<evidence type="ECO:0000313" key="2">
    <source>
        <dbReference type="EMBL" id="NMF60044.1"/>
    </source>
</evidence>
<name>A0ABX1LZ51_9CYAN</name>
<evidence type="ECO:0000256" key="1">
    <source>
        <dbReference type="SAM" id="MobiDB-lite"/>
    </source>
</evidence>
<dbReference type="RefSeq" id="WP_169365001.1">
    <property type="nucleotide sequence ID" value="NZ_JAAVJL010000002.1"/>
</dbReference>
<keyword evidence="3" id="KW-1185">Reference proteome</keyword>
<comment type="caution">
    <text evidence="2">The sequence shown here is derived from an EMBL/GenBank/DDBJ whole genome shotgun (WGS) entry which is preliminary data.</text>
</comment>
<evidence type="ECO:0008006" key="4">
    <source>
        <dbReference type="Google" id="ProtNLM"/>
    </source>
</evidence>
<accession>A0ABX1LZ51</accession>
<proteinExistence type="predicted"/>
<feature type="compositionally biased region" description="Basic and acidic residues" evidence="1">
    <location>
        <begin position="1"/>
        <end position="12"/>
    </location>
</feature>
<gene>
    <name evidence="2" type="ORF">HC246_18955</name>
</gene>
<reference evidence="2 3" key="1">
    <citation type="submission" date="2020-03" db="EMBL/GenBank/DDBJ databases">
        <title>Draft Genome Sequence of 2-Methylisoborneol Producing Pseudanabaena yagii Strain GIHE-NHR1 Isolated from North Han River in South Korea.</title>
        <authorList>
            <person name="Jeong J."/>
        </authorList>
    </citation>
    <scope>NUCLEOTIDE SEQUENCE [LARGE SCALE GENOMIC DNA]</scope>
    <source>
        <strain evidence="2 3">GIHE-NHR1</strain>
    </source>
</reference>
<dbReference type="Proteomes" id="UP000738376">
    <property type="component" value="Unassembled WGS sequence"/>
</dbReference>
<evidence type="ECO:0000313" key="3">
    <source>
        <dbReference type="Proteomes" id="UP000738376"/>
    </source>
</evidence>
<protein>
    <recommendedName>
        <fullName evidence="4">Transposase</fullName>
    </recommendedName>
</protein>
<feature type="region of interest" description="Disordered" evidence="1">
    <location>
        <begin position="1"/>
        <end position="30"/>
    </location>
</feature>
<sequence length="46" mass="5549">MRRYIERFEKQGKTPVIPPKRNRTTQQEYDKRSLNFTRCNSITSSS</sequence>
<dbReference type="EMBL" id="JAAVJL010000002">
    <property type="protein sequence ID" value="NMF60044.1"/>
    <property type="molecule type" value="Genomic_DNA"/>
</dbReference>
<organism evidence="2 3">
    <name type="scientific">Pseudanabaena yagii GIHE-NHR1</name>
    <dbReference type="NCBI Taxonomy" id="2722753"/>
    <lineage>
        <taxon>Bacteria</taxon>
        <taxon>Bacillati</taxon>
        <taxon>Cyanobacteriota</taxon>
        <taxon>Cyanophyceae</taxon>
        <taxon>Pseudanabaenales</taxon>
        <taxon>Pseudanabaenaceae</taxon>
        <taxon>Pseudanabaena</taxon>
        <taxon>Pseudanabaena yagii</taxon>
    </lineage>
</organism>